<keyword evidence="1" id="KW-1003">Cell membrane</keyword>
<dbReference type="InterPro" id="IPR045335">
    <property type="entry name" value="FtsQ_C_sf"/>
</dbReference>
<dbReference type="Pfam" id="PF03799">
    <property type="entry name" value="FtsQ_DivIB_C"/>
    <property type="match status" value="1"/>
</dbReference>
<evidence type="ECO:0000256" key="4">
    <source>
        <dbReference type="ARBA" id="ARBA00022692"/>
    </source>
</evidence>
<keyword evidence="2" id="KW-0997">Cell inner membrane</keyword>
<evidence type="ECO:0000256" key="6">
    <source>
        <dbReference type="ARBA" id="ARBA00023306"/>
    </source>
</evidence>
<evidence type="ECO:0000259" key="7">
    <source>
        <dbReference type="Pfam" id="PF03799"/>
    </source>
</evidence>
<dbReference type="AlphaFoldDB" id="A0A382USL4"/>
<gene>
    <name evidence="8" type="ORF">METZ01_LOCUS390054</name>
</gene>
<dbReference type="PANTHER" id="PTHR35851">
    <property type="entry name" value="CELL DIVISION PROTEIN FTSQ"/>
    <property type="match status" value="1"/>
</dbReference>
<reference evidence="8" key="1">
    <citation type="submission" date="2018-05" db="EMBL/GenBank/DDBJ databases">
        <authorList>
            <person name="Lanie J.A."/>
            <person name="Ng W.-L."/>
            <person name="Kazmierczak K.M."/>
            <person name="Andrzejewski T.M."/>
            <person name="Davidsen T.M."/>
            <person name="Wayne K.J."/>
            <person name="Tettelin H."/>
            <person name="Glass J.I."/>
            <person name="Rusch D."/>
            <person name="Podicherti R."/>
            <person name="Tsui H.-C.T."/>
            <person name="Winkler M.E."/>
        </authorList>
    </citation>
    <scope>NUCLEOTIDE SEQUENCE</scope>
</reference>
<feature type="non-terminal residue" evidence="8">
    <location>
        <position position="1"/>
    </location>
</feature>
<sequence>ILFIDLDLIRDKINHLPWVSNSSVYLQSQGILQIDVLEYIPVAVYELNNINYLIDINGNRIIQISPDDYIDLIRVIGENALQNMDEIKLIVKKLKNYNLSLNKIERIGNRRWNIYFSEDFYVKLPSENPQSALLRLEKFLSTYDVKSEKLAFIDLRLLDTLTFKLKDQLSE</sequence>
<dbReference type="PANTHER" id="PTHR35851:SF1">
    <property type="entry name" value="CELL DIVISION PROTEIN FTSQ"/>
    <property type="match status" value="1"/>
</dbReference>
<evidence type="ECO:0000256" key="5">
    <source>
        <dbReference type="ARBA" id="ARBA00022989"/>
    </source>
</evidence>
<dbReference type="GO" id="GO:0090529">
    <property type="term" value="P:cell septum assembly"/>
    <property type="evidence" value="ECO:0007669"/>
    <property type="project" value="InterPro"/>
</dbReference>
<keyword evidence="6" id="KW-0131">Cell cycle</keyword>
<organism evidence="8">
    <name type="scientific">marine metagenome</name>
    <dbReference type="NCBI Taxonomy" id="408172"/>
    <lineage>
        <taxon>unclassified sequences</taxon>
        <taxon>metagenomes</taxon>
        <taxon>ecological metagenomes</taxon>
    </lineage>
</organism>
<protein>
    <recommendedName>
        <fullName evidence="7">Cell division protein FtsQ/DivIB C-terminal domain-containing protein</fullName>
    </recommendedName>
</protein>
<proteinExistence type="predicted"/>
<dbReference type="InterPro" id="IPR026579">
    <property type="entry name" value="FtsQ"/>
</dbReference>
<evidence type="ECO:0000256" key="2">
    <source>
        <dbReference type="ARBA" id="ARBA00022519"/>
    </source>
</evidence>
<keyword evidence="5" id="KW-0472">Membrane</keyword>
<accession>A0A382USL4</accession>
<evidence type="ECO:0000313" key="8">
    <source>
        <dbReference type="EMBL" id="SVD37200.1"/>
    </source>
</evidence>
<keyword evidence="3" id="KW-0132">Cell division</keyword>
<evidence type="ECO:0000256" key="1">
    <source>
        <dbReference type="ARBA" id="ARBA00022475"/>
    </source>
</evidence>
<evidence type="ECO:0000256" key="3">
    <source>
        <dbReference type="ARBA" id="ARBA00022618"/>
    </source>
</evidence>
<dbReference type="InterPro" id="IPR005548">
    <property type="entry name" value="Cell_div_FtsQ/DivIB_C"/>
</dbReference>
<dbReference type="EMBL" id="UINC01146463">
    <property type="protein sequence ID" value="SVD37200.1"/>
    <property type="molecule type" value="Genomic_DNA"/>
</dbReference>
<feature type="domain" description="Cell division protein FtsQ/DivIB C-terminal" evidence="7">
    <location>
        <begin position="48"/>
        <end position="156"/>
    </location>
</feature>
<name>A0A382USL4_9ZZZZ</name>
<keyword evidence="5" id="KW-1133">Transmembrane helix</keyword>
<keyword evidence="4" id="KW-0812">Transmembrane</keyword>
<dbReference type="Gene3D" id="3.40.50.11690">
    <property type="entry name" value="Cell division protein FtsQ/DivIB"/>
    <property type="match status" value="1"/>
</dbReference>